<gene>
    <name evidence="5" type="ORF">J6595_17655</name>
</gene>
<evidence type="ECO:0000313" key="5">
    <source>
        <dbReference type="EMBL" id="MBP0617417.1"/>
    </source>
</evidence>
<comment type="caution">
    <text evidence="5">The sequence shown here is derived from an EMBL/GenBank/DDBJ whole genome shotgun (WGS) entry which is preliminary data.</text>
</comment>
<dbReference type="SUPFAM" id="SSF53850">
    <property type="entry name" value="Periplasmic binding protein-like II"/>
    <property type="match status" value="1"/>
</dbReference>
<feature type="chain" id="PRO_5045049037" evidence="4">
    <location>
        <begin position="21"/>
        <end position="347"/>
    </location>
</feature>
<dbReference type="Gene3D" id="3.40.190.170">
    <property type="entry name" value="Bacterial extracellular solute-binding protein, family 7"/>
    <property type="match status" value="1"/>
</dbReference>
<accession>A0ABS4BL07</accession>
<keyword evidence="3 4" id="KW-0732">Signal</keyword>
<sequence length="347" mass="37646">MKTLIGTLTAIPLLASTALAQDLPKTEINVVGNLGTTTQSRQLETPFWTEQVEKDSDGAITARFRPMNELGLKGSEMFGLLGKGVMNIATGQLGHHSGQDPINDGNDLAGMSANYDEFEKVSKAFFPILSDYYKEKLGLHLLTLQSYQSQVLYCAKEFKGLTDLKGKRVRTSGASQSDFVAYLGGSPIDMPFGEVQQALQQGVIDCAITSTVGGYTSRWYEGSNYIYDLPVNFGAGATVANGAWWDKLDPAVQSFLTKELDELSAKMWEQNRREDREGIACNTDGPCSIGEPAGQTLVEASDADLKLRRQAFLEGVLPGWLKRCGETCKNAWDNGLAEAAGMSAKAD</sequence>
<keyword evidence="2" id="KW-0813">Transport</keyword>
<dbReference type="CDD" id="cd13602">
    <property type="entry name" value="PBP2_TRAP_BpDctp6_7"/>
    <property type="match status" value="1"/>
</dbReference>
<dbReference type="InterPro" id="IPR038404">
    <property type="entry name" value="TRAP_DctP_sf"/>
</dbReference>
<dbReference type="RefSeq" id="WP_209596188.1">
    <property type="nucleotide sequence ID" value="NZ_JAGJCF010000016.1"/>
</dbReference>
<evidence type="ECO:0000256" key="2">
    <source>
        <dbReference type="ARBA" id="ARBA00022448"/>
    </source>
</evidence>
<feature type="signal peptide" evidence="4">
    <location>
        <begin position="1"/>
        <end position="20"/>
    </location>
</feature>
<dbReference type="NCBIfam" id="NF037995">
    <property type="entry name" value="TRAP_S1"/>
    <property type="match status" value="1"/>
</dbReference>
<proteinExistence type="inferred from homology"/>
<evidence type="ECO:0000256" key="4">
    <source>
        <dbReference type="SAM" id="SignalP"/>
    </source>
</evidence>
<dbReference type="EMBL" id="JAGJCF010000016">
    <property type="protein sequence ID" value="MBP0617417.1"/>
    <property type="molecule type" value="Genomic_DNA"/>
</dbReference>
<evidence type="ECO:0000256" key="1">
    <source>
        <dbReference type="ARBA" id="ARBA00009023"/>
    </source>
</evidence>
<dbReference type="InterPro" id="IPR018389">
    <property type="entry name" value="DctP_fam"/>
</dbReference>
<dbReference type="PANTHER" id="PTHR33376">
    <property type="match status" value="1"/>
</dbReference>
<evidence type="ECO:0000256" key="3">
    <source>
        <dbReference type="ARBA" id="ARBA00022729"/>
    </source>
</evidence>
<comment type="similarity">
    <text evidence="1">Belongs to the bacterial solute-binding protein 7 family.</text>
</comment>
<organism evidence="5 6">
    <name type="scientific">Jiella mangrovi</name>
    <dbReference type="NCBI Taxonomy" id="2821407"/>
    <lineage>
        <taxon>Bacteria</taxon>
        <taxon>Pseudomonadati</taxon>
        <taxon>Pseudomonadota</taxon>
        <taxon>Alphaproteobacteria</taxon>
        <taxon>Hyphomicrobiales</taxon>
        <taxon>Aurantimonadaceae</taxon>
        <taxon>Jiella</taxon>
    </lineage>
</organism>
<dbReference type="Pfam" id="PF03480">
    <property type="entry name" value="DctP"/>
    <property type="match status" value="1"/>
</dbReference>
<dbReference type="Proteomes" id="UP000678276">
    <property type="component" value="Unassembled WGS sequence"/>
</dbReference>
<keyword evidence="6" id="KW-1185">Reference proteome</keyword>
<dbReference type="PANTHER" id="PTHR33376:SF7">
    <property type="entry name" value="C4-DICARBOXYLATE-BINDING PROTEIN DCTB"/>
    <property type="match status" value="1"/>
</dbReference>
<reference evidence="5 6" key="1">
    <citation type="submission" date="2021-04" db="EMBL/GenBank/DDBJ databases">
        <title>Whole genome sequence of Jiella sp. KSK16Y-1.</title>
        <authorList>
            <person name="Tuo L."/>
        </authorList>
    </citation>
    <scope>NUCLEOTIDE SEQUENCE [LARGE SCALE GENOMIC DNA]</scope>
    <source>
        <strain evidence="5 6">KSK16Y-1</strain>
    </source>
</reference>
<protein>
    <submittedName>
        <fullName evidence="5">TRAP transporter substrate-binding protein</fullName>
    </submittedName>
</protein>
<evidence type="ECO:0000313" key="6">
    <source>
        <dbReference type="Proteomes" id="UP000678276"/>
    </source>
</evidence>
<name>A0ABS4BL07_9HYPH</name>